<feature type="signal peptide" evidence="1">
    <location>
        <begin position="1"/>
        <end position="19"/>
    </location>
</feature>
<protein>
    <recommendedName>
        <fullName evidence="4">DUF4177 domain-containing protein</fullName>
    </recommendedName>
</protein>
<dbReference type="RefSeq" id="WP_128768357.1">
    <property type="nucleotide sequence ID" value="NZ_RXOC01000003.1"/>
</dbReference>
<dbReference type="Proteomes" id="UP000290848">
    <property type="component" value="Unassembled WGS sequence"/>
</dbReference>
<feature type="chain" id="PRO_5020329119" description="DUF4177 domain-containing protein" evidence="1">
    <location>
        <begin position="20"/>
        <end position="150"/>
    </location>
</feature>
<sequence>MKNLYLTLSLIALSLSSFAQQAAPQFKVVTIVESIVPGGLGRSRLIETKTEVNAADFTTERTDGKDSKQGDVKRGDAKIDSFAETKLLNFFSVAGINFQNIASNDAIITSKMNELAKDGWKLSFVTSGVESDGGKEDGNGIFITRLIFTK</sequence>
<name>A0A4Q0MDD1_9SPHI</name>
<organism evidence="2 3">
    <name type="scientific">Arcticibacter tournemirensis</name>
    <dbReference type="NCBI Taxonomy" id="699437"/>
    <lineage>
        <taxon>Bacteria</taxon>
        <taxon>Pseudomonadati</taxon>
        <taxon>Bacteroidota</taxon>
        <taxon>Sphingobacteriia</taxon>
        <taxon>Sphingobacteriales</taxon>
        <taxon>Sphingobacteriaceae</taxon>
        <taxon>Arcticibacter</taxon>
    </lineage>
</organism>
<evidence type="ECO:0000313" key="2">
    <source>
        <dbReference type="EMBL" id="RXF71113.1"/>
    </source>
</evidence>
<reference evidence="2 3" key="1">
    <citation type="submission" date="2018-12" db="EMBL/GenBank/DDBJ databases">
        <title>The Draft Genome Sequence of the Soil Bacterium Pedobacter tournemirensis R1.</title>
        <authorList>
            <person name="He J."/>
        </authorList>
    </citation>
    <scope>NUCLEOTIDE SEQUENCE [LARGE SCALE GENOMIC DNA]</scope>
    <source>
        <strain evidence="2 3">R1</strain>
    </source>
</reference>
<dbReference type="AlphaFoldDB" id="A0A4Q0MDD1"/>
<evidence type="ECO:0008006" key="4">
    <source>
        <dbReference type="Google" id="ProtNLM"/>
    </source>
</evidence>
<comment type="caution">
    <text evidence="2">The sequence shown here is derived from an EMBL/GenBank/DDBJ whole genome shotgun (WGS) entry which is preliminary data.</text>
</comment>
<proteinExistence type="predicted"/>
<gene>
    <name evidence="2" type="ORF">EKH83_05290</name>
</gene>
<accession>A0A4Q0MDD1</accession>
<evidence type="ECO:0000313" key="3">
    <source>
        <dbReference type="Proteomes" id="UP000290848"/>
    </source>
</evidence>
<evidence type="ECO:0000256" key="1">
    <source>
        <dbReference type="SAM" id="SignalP"/>
    </source>
</evidence>
<keyword evidence="1" id="KW-0732">Signal</keyword>
<dbReference type="EMBL" id="RXOC01000003">
    <property type="protein sequence ID" value="RXF71113.1"/>
    <property type="molecule type" value="Genomic_DNA"/>
</dbReference>